<gene>
    <name evidence="3" type="ORF">TOLI1172_LOCUS2801</name>
</gene>
<dbReference type="InterPro" id="IPR000742">
    <property type="entry name" value="EGF"/>
</dbReference>
<feature type="domain" description="EGF-like" evidence="2">
    <location>
        <begin position="148"/>
        <end position="159"/>
    </location>
</feature>
<name>A0A7S0ZDG0_9RHOD</name>
<accession>A0A7S0ZDG0</accession>
<keyword evidence="1" id="KW-1133">Transmembrane helix</keyword>
<reference evidence="3" key="1">
    <citation type="submission" date="2021-01" db="EMBL/GenBank/DDBJ databases">
        <authorList>
            <person name="Corre E."/>
            <person name="Pelletier E."/>
            <person name="Niang G."/>
            <person name="Scheremetjew M."/>
            <person name="Finn R."/>
            <person name="Kale V."/>
            <person name="Holt S."/>
            <person name="Cochrane G."/>
            <person name="Meng A."/>
            <person name="Brown T."/>
            <person name="Cohen L."/>
        </authorList>
    </citation>
    <scope>NUCLEOTIDE SEQUENCE</scope>
    <source>
        <strain evidence="3">CCMP3278</strain>
    </source>
</reference>
<dbReference type="EMBL" id="HBFP01003971">
    <property type="protein sequence ID" value="CAD8818412.1"/>
    <property type="molecule type" value="Transcribed_RNA"/>
</dbReference>
<evidence type="ECO:0000259" key="2">
    <source>
        <dbReference type="PROSITE" id="PS00022"/>
    </source>
</evidence>
<feature type="transmembrane region" description="Helical" evidence="1">
    <location>
        <begin position="380"/>
        <end position="401"/>
    </location>
</feature>
<proteinExistence type="predicted"/>
<protein>
    <recommendedName>
        <fullName evidence="2">EGF-like domain-containing protein</fullName>
    </recommendedName>
</protein>
<evidence type="ECO:0000313" key="3">
    <source>
        <dbReference type="EMBL" id="CAD8818412.1"/>
    </source>
</evidence>
<dbReference type="AlphaFoldDB" id="A0A7S0ZDG0"/>
<sequence length="433" mass="48675">MCKPDLGEYDRKGLLCRRWMKILLVFVIFLSLVHVGHGLKSSAKTSNVFGTLGEFQKKKWKSGHNSFARSILNAESFLQGVSSQINSVLHMFTNSNQPATQYFTKHAATQNPPANSLKFSTDSSSSNKNAKCSGYGIVLETDNGSEECICPLDRSGDRCQYPIPIQCEPRLLSPTRDCVDSLSAASDYLYDPELSGEPPCLFLSQTETQFQFKLICAQYQPTASPVPETDSTNQTQIINEQQEQLLLEQNQNLANFTYWLNTESERGALYLSKPLLGVQFVFRMFSWKRPFSNRQYEYKQNLSKAHFSGEEAVSITLVVEDEVLRGNSEFVAGGRTYMEGKVDAKSAQSRLVTKSGWSVARLVVDIDGYVEPTSNDVFPWWGALLIAVGIVLGIGCALVLWKYLTNRKLKREQLEYEAVKRLHVDAALKLKEH</sequence>
<organism evidence="3">
    <name type="scientific">Timspurckia oligopyrenoides</name>
    <dbReference type="NCBI Taxonomy" id="708627"/>
    <lineage>
        <taxon>Eukaryota</taxon>
        <taxon>Rhodophyta</taxon>
        <taxon>Bangiophyceae</taxon>
        <taxon>Porphyridiales</taxon>
        <taxon>Porphyridiaceae</taxon>
        <taxon>Timspurckia</taxon>
    </lineage>
</organism>
<dbReference type="PROSITE" id="PS00022">
    <property type="entry name" value="EGF_1"/>
    <property type="match status" value="1"/>
</dbReference>
<keyword evidence="1" id="KW-0472">Membrane</keyword>
<keyword evidence="1" id="KW-0812">Transmembrane</keyword>
<evidence type="ECO:0000256" key="1">
    <source>
        <dbReference type="SAM" id="Phobius"/>
    </source>
</evidence>